<dbReference type="SUPFAM" id="SSF55781">
    <property type="entry name" value="GAF domain-like"/>
    <property type="match status" value="1"/>
</dbReference>
<keyword evidence="7" id="KW-1185">Reference proteome</keyword>
<dbReference type="Proteomes" id="UP000001353">
    <property type="component" value="Chromosome"/>
</dbReference>
<reference evidence="6 7" key="1">
    <citation type="journal article" date="2011" name="BMC Genomics">
        <title>Comparative genome analysis and genome-guided physiological analysis of Roseobacter litoralis.</title>
        <authorList>
            <person name="Kalhoefer D."/>
            <person name="Thole S."/>
            <person name="Voget S."/>
            <person name="Lehmann R."/>
            <person name="Liesegang H."/>
            <person name="Wollher A."/>
            <person name="Daniel R."/>
            <person name="Simon M."/>
            <person name="Brinkhoff T."/>
        </authorList>
    </citation>
    <scope>NUCLEOTIDE SEQUENCE [LARGE SCALE GENOMIC DNA]</scope>
    <source>
        <strain evidence="7">ATCC 49566 / DSM 6996 / JCM 21268 / NBRC 15278 / OCh 149</strain>
    </source>
</reference>
<organism evidence="6 7">
    <name type="scientific">Roseobacter litoralis (strain ATCC 49566 / DSM 6996 / JCM 21268 / NBRC 15278 / OCh 149)</name>
    <dbReference type="NCBI Taxonomy" id="391595"/>
    <lineage>
        <taxon>Bacteria</taxon>
        <taxon>Pseudomonadati</taxon>
        <taxon>Pseudomonadota</taxon>
        <taxon>Alphaproteobacteria</taxon>
        <taxon>Rhodobacterales</taxon>
        <taxon>Roseobacteraceae</taxon>
        <taxon>Roseobacter</taxon>
    </lineage>
</organism>
<dbReference type="PANTHER" id="PTHR30136:SF24">
    <property type="entry name" value="HTH-TYPE TRANSCRIPTIONAL REPRESSOR ALLR"/>
    <property type="match status" value="1"/>
</dbReference>
<dbReference type="AlphaFoldDB" id="F7ZHI8"/>
<evidence type="ECO:0000313" key="6">
    <source>
        <dbReference type="EMBL" id="AEI92399.1"/>
    </source>
</evidence>
<dbReference type="InterPro" id="IPR036388">
    <property type="entry name" value="WH-like_DNA-bd_sf"/>
</dbReference>
<dbReference type="InterPro" id="IPR036390">
    <property type="entry name" value="WH_DNA-bd_sf"/>
</dbReference>
<dbReference type="GO" id="GO:0003700">
    <property type="term" value="F:DNA-binding transcription factor activity"/>
    <property type="evidence" value="ECO:0007669"/>
    <property type="project" value="TreeGrafter"/>
</dbReference>
<dbReference type="KEGG" id="rli:RLO149_c003690"/>
<dbReference type="GO" id="GO:0045892">
    <property type="term" value="P:negative regulation of DNA-templated transcription"/>
    <property type="evidence" value="ECO:0007669"/>
    <property type="project" value="TreeGrafter"/>
</dbReference>
<dbReference type="PROSITE" id="PS51077">
    <property type="entry name" value="HTH_ICLR"/>
    <property type="match status" value="1"/>
</dbReference>
<feature type="domain" description="HTH iclR-type" evidence="4">
    <location>
        <begin position="13"/>
        <end position="75"/>
    </location>
</feature>
<keyword evidence="2" id="KW-0238">DNA-binding</keyword>
<dbReference type="RefSeq" id="WP_013960342.1">
    <property type="nucleotide sequence ID" value="NC_015730.1"/>
</dbReference>
<dbReference type="GO" id="GO:0003677">
    <property type="term" value="F:DNA binding"/>
    <property type="evidence" value="ECO:0007669"/>
    <property type="project" value="UniProtKB-KW"/>
</dbReference>
<feature type="domain" description="IclR-ED" evidence="5">
    <location>
        <begin position="76"/>
        <end position="259"/>
    </location>
</feature>
<dbReference type="InterPro" id="IPR014757">
    <property type="entry name" value="Tscrpt_reg_IclR_C"/>
</dbReference>
<evidence type="ECO:0000256" key="2">
    <source>
        <dbReference type="ARBA" id="ARBA00023125"/>
    </source>
</evidence>
<dbReference type="SUPFAM" id="SSF46785">
    <property type="entry name" value="Winged helix' DNA-binding domain"/>
    <property type="match status" value="1"/>
</dbReference>
<accession>F7ZHI8</accession>
<dbReference type="eggNOG" id="COG1414">
    <property type="taxonomic scope" value="Bacteria"/>
</dbReference>
<dbReference type="SMART" id="SM00346">
    <property type="entry name" value="HTH_ICLR"/>
    <property type="match status" value="1"/>
</dbReference>
<dbReference type="Pfam" id="PF01614">
    <property type="entry name" value="IclR_C"/>
    <property type="match status" value="1"/>
</dbReference>
<name>F7ZHI8_ROSLO</name>
<dbReference type="InterPro" id="IPR050707">
    <property type="entry name" value="HTH_MetabolicPath_Reg"/>
</dbReference>
<protein>
    <submittedName>
        <fullName evidence="6">HTH-type transcriptional regulator, IclR family</fullName>
    </submittedName>
</protein>
<dbReference type="STRING" id="391595.RLO149_c003690"/>
<evidence type="ECO:0000313" key="7">
    <source>
        <dbReference type="Proteomes" id="UP000001353"/>
    </source>
</evidence>
<dbReference type="InterPro" id="IPR005471">
    <property type="entry name" value="Tscrpt_reg_IclR_N"/>
</dbReference>
<dbReference type="HOGENOM" id="CLU_062618_6_2_5"/>
<sequence>MPDDLSPEKHGQIPTNLRLLVLLEEVARVGVPVTPSALKDTLNLPKPTLHRLFHTAEEAGFLQRDIDGRSYSPGPRLRKLAVNTVSSQRVRMLRLVILRRLAEEIGETCNISTPDREGMTYLDRVETHWPLRIQLPVGSNVPFHCTASGKMYLSALRPAYLDRLLANLKLDEYVPGTITDRDALKAELELTRKRGFSTDAEEFMEGMAAVAVPIYDTQKRLVSTLSVHAPLQRQSLEDLVAKVDSLFAAASDLSELINS</sequence>
<keyword evidence="3" id="KW-0804">Transcription</keyword>
<dbReference type="PROSITE" id="PS51078">
    <property type="entry name" value="ICLR_ED"/>
    <property type="match status" value="1"/>
</dbReference>
<dbReference type="Gene3D" id="1.10.10.10">
    <property type="entry name" value="Winged helix-like DNA-binding domain superfamily/Winged helix DNA-binding domain"/>
    <property type="match status" value="1"/>
</dbReference>
<evidence type="ECO:0000259" key="5">
    <source>
        <dbReference type="PROSITE" id="PS51078"/>
    </source>
</evidence>
<dbReference type="EMBL" id="CP002623">
    <property type="protein sequence ID" value="AEI92399.1"/>
    <property type="molecule type" value="Genomic_DNA"/>
</dbReference>
<proteinExistence type="predicted"/>
<keyword evidence="1" id="KW-0805">Transcription regulation</keyword>
<evidence type="ECO:0000256" key="1">
    <source>
        <dbReference type="ARBA" id="ARBA00023015"/>
    </source>
</evidence>
<dbReference type="PANTHER" id="PTHR30136">
    <property type="entry name" value="HELIX-TURN-HELIX TRANSCRIPTIONAL REGULATOR, ICLR FAMILY"/>
    <property type="match status" value="1"/>
</dbReference>
<evidence type="ECO:0000259" key="4">
    <source>
        <dbReference type="PROSITE" id="PS51077"/>
    </source>
</evidence>
<gene>
    <name evidence="6" type="ordered locus">RLO149_c003690</name>
</gene>
<dbReference type="InterPro" id="IPR029016">
    <property type="entry name" value="GAF-like_dom_sf"/>
</dbReference>
<evidence type="ECO:0000256" key="3">
    <source>
        <dbReference type="ARBA" id="ARBA00023163"/>
    </source>
</evidence>
<dbReference type="Pfam" id="PF09339">
    <property type="entry name" value="HTH_IclR"/>
    <property type="match status" value="1"/>
</dbReference>
<dbReference type="OrthoDB" id="6057486at2"/>
<dbReference type="Gene3D" id="3.30.450.40">
    <property type="match status" value="1"/>
</dbReference>